<protein>
    <submittedName>
        <fullName evidence="1">Pyruvate/Phosphoenolpyruvate kinase-like domain-containing protein</fullName>
    </submittedName>
</protein>
<keyword evidence="2" id="KW-1185">Reference proteome</keyword>
<dbReference type="GO" id="GO:0016301">
    <property type="term" value="F:kinase activity"/>
    <property type="evidence" value="ECO:0007669"/>
    <property type="project" value="UniProtKB-KW"/>
</dbReference>
<keyword evidence="1" id="KW-0418">Kinase</keyword>
<evidence type="ECO:0000313" key="2">
    <source>
        <dbReference type="Proteomes" id="UP000887226"/>
    </source>
</evidence>
<dbReference type="Pfam" id="PF13714">
    <property type="entry name" value="PEP_mutase"/>
    <property type="match status" value="1"/>
</dbReference>
<accession>A0A9P8CJN2</accession>
<reference evidence="1" key="1">
    <citation type="journal article" date="2021" name="IMA Fungus">
        <title>Genomic characterization of three marine fungi, including Emericellopsis atlantica sp. nov. with signatures of a generalist lifestyle and marine biomass degradation.</title>
        <authorList>
            <person name="Hagestad O.C."/>
            <person name="Hou L."/>
            <person name="Andersen J.H."/>
            <person name="Hansen E.H."/>
            <person name="Altermark B."/>
            <person name="Li C."/>
            <person name="Kuhnert E."/>
            <person name="Cox R.J."/>
            <person name="Crous P.W."/>
            <person name="Spatafora J.W."/>
            <person name="Lail K."/>
            <person name="Amirebrahimi M."/>
            <person name="Lipzen A."/>
            <person name="Pangilinan J."/>
            <person name="Andreopoulos W."/>
            <person name="Hayes R.D."/>
            <person name="Ng V."/>
            <person name="Grigoriev I.V."/>
            <person name="Jackson S.A."/>
            <person name="Sutton T.D.S."/>
            <person name="Dobson A.D.W."/>
            <person name="Rama T."/>
        </authorList>
    </citation>
    <scope>NUCLEOTIDE SEQUENCE</scope>
    <source>
        <strain evidence="1">TRa3180A</strain>
    </source>
</reference>
<dbReference type="InterPro" id="IPR015813">
    <property type="entry name" value="Pyrv/PenolPyrv_kinase-like_dom"/>
</dbReference>
<comment type="caution">
    <text evidence="1">The sequence shown here is derived from an EMBL/GenBank/DDBJ whole genome shotgun (WGS) entry which is preliminary data.</text>
</comment>
<dbReference type="Proteomes" id="UP000887226">
    <property type="component" value="Unassembled WGS sequence"/>
</dbReference>
<dbReference type="PANTHER" id="PTHR42905:SF2">
    <property type="entry name" value="PHOSPHOENOLPYRUVATE CARBOXYLASE FAMILY PROTEIN"/>
    <property type="match status" value="1"/>
</dbReference>
<dbReference type="EMBL" id="MU253765">
    <property type="protein sequence ID" value="KAG9247711.1"/>
    <property type="molecule type" value="Genomic_DNA"/>
</dbReference>
<evidence type="ECO:0000313" key="1">
    <source>
        <dbReference type="EMBL" id="KAG9247711.1"/>
    </source>
</evidence>
<keyword evidence="1" id="KW-0670">Pyruvate</keyword>
<proteinExistence type="predicted"/>
<dbReference type="PANTHER" id="PTHR42905">
    <property type="entry name" value="PHOSPHOENOLPYRUVATE CARBOXYLASE"/>
    <property type="match status" value="1"/>
</dbReference>
<dbReference type="Gene3D" id="3.20.20.60">
    <property type="entry name" value="Phosphoenolpyruvate-binding domains"/>
    <property type="match status" value="1"/>
</dbReference>
<dbReference type="AlphaFoldDB" id="A0A9P8CJN2"/>
<organism evidence="1 2">
    <name type="scientific">Calycina marina</name>
    <dbReference type="NCBI Taxonomy" id="1763456"/>
    <lineage>
        <taxon>Eukaryota</taxon>
        <taxon>Fungi</taxon>
        <taxon>Dikarya</taxon>
        <taxon>Ascomycota</taxon>
        <taxon>Pezizomycotina</taxon>
        <taxon>Leotiomycetes</taxon>
        <taxon>Helotiales</taxon>
        <taxon>Pezizellaceae</taxon>
        <taxon>Calycina</taxon>
    </lineage>
</organism>
<keyword evidence="1" id="KW-0808">Transferase</keyword>
<dbReference type="SUPFAM" id="SSF51621">
    <property type="entry name" value="Phosphoenolpyruvate/pyruvate domain"/>
    <property type="match status" value="1"/>
</dbReference>
<gene>
    <name evidence="1" type="ORF">BJ878DRAFT_532419</name>
</gene>
<dbReference type="OrthoDB" id="1923844at2759"/>
<name>A0A9P8CJN2_9HELO</name>
<sequence>MLEAPDISTSASQLVDADLGIAQLHGIRTNAEMIANLCPVGSGPPLIADMNTGYDGLFIIALAIQAHVQAGVASFHIEDQIVQKRCSHLQGKEVVDIGIFVQYIKACMIACAWLRSDIVIITRIDTYQSRGYKECLGRLRTAGDSGADMGILEGSSPRLASWPLCLKQTIVFSFAALALVYVAIKKSFELLKSKGVTGTPENIPPKLIFQAHLLDKEAEFDAATGGLFLPTRYNTNKRYAKE</sequence>
<dbReference type="InterPro" id="IPR040442">
    <property type="entry name" value="Pyrv_kinase-like_dom_sf"/>
</dbReference>